<comment type="caution">
    <text evidence="1">The sequence shown here is derived from an EMBL/GenBank/DDBJ whole genome shotgun (WGS) entry which is preliminary data.</text>
</comment>
<evidence type="ECO:0008006" key="3">
    <source>
        <dbReference type="Google" id="ProtNLM"/>
    </source>
</evidence>
<sequence>MSKQRPVLATWMAAAGIAAVYRWVLRPKMYAWGATDAEVAAELPGDDLVEPGSVRTTRAITIDAAVEDVWPWLVQIGENRGGFYSYDVLERLVGTRIHNADVIHPEWQQLQVGDTVWLAQRYGQRARQLVAQIEPNSHLVLMSAADYDRIQRGEKAFGSWAFCLRPHHGGTRLLVRGSGAPVGQSAFDIVHFVMERGMLRGIRERVTAAAPKGETAAPSPS</sequence>
<dbReference type="AlphaFoldDB" id="A0A1X0J6Y0"/>
<evidence type="ECO:0000313" key="2">
    <source>
        <dbReference type="Proteomes" id="UP000192534"/>
    </source>
</evidence>
<evidence type="ECO:0000313" key="1">
    <source>
        <dbReference type="EMBL" id="ORB57515.1"/>
    </source>
</evidence>
<dbReference type="Proteomes" id="UP000192534">
    <property type="component" value="Unassembled WGS sequence"/>
</dbReference>
<proteinExistence type="predicted"/>
<keyword evidence="2" id="KW-1185">Reference proteome</keyword>
<dbReference type="RefSeq" id="WP_083117182.1">
    <property type="nucleotide sequence ID" value="NZ_JACKUO010000021.1"/>
</dbReference>
<dbReference type="EMBL" id="MVIH01000001">
    <property type="protein sequence ID" value="ORB57515.1"/>
    <property type="molecule type" value="Genomic_DNA"/>
</dbReference>
<reference evidence="1 2" key="1">
    <citation type="submission" date="2016-12" db="EMBL/GenBank/DDBJ databases">
        <title>The new phylogeny of genus Mycobacterium.</title>
        <authorList>
            <person name="Tortoli E."/>
            <person name="Trovato A."/>
            <person name="Cirillo D.M."/>
        </authorList>
    </citation>
    <scope>NUCLEOTIDE SEQUENCE [LARGE SCALE GENOMIC DNA]</scope>
    <source>
        <strain evidence="1 2">DSM 44223</strain>
    </source>
</reference>
<gene>
    <name evidence="1" type="ORF">BST42_03960</name>
</gene>
<name>A0A1X0J6Y0_MYCRH</name>
<protein>
    <recommendedName>
        <fullName evidence="3">SRPBCC family protein</fullName>
    </recommendedName>
</protein>
<dbReference type="SUPFAM" id="SSF55961">
    <property type="entry name" value="Bet v1-like"/>
    <property type="match status" value="1"/>
</dbReference>
<dbReference type="OrthoDB" id="3255669at2"/>
<organism evidence="1 2">
    <name type="scientific">Mycolicibacterium rhodesiae</name>
    <name type="common">Mycobacterium rhodesiae</name>
    <dbReference type="NCBI Taxonomy" id="36814"/>
    <lineage>
        <taxon>Bacteria</taxon>
        <taxon>Bacillati</taxon>
        <taxon>Actinomycetota</taxon>
        <taxon>Actinomycetes</taxon>
        <taxon>Mycobacteriales</taxon>
        <taxon>Mycobacteriaceae</taxon>
        <taxon>Mycolicibacterium</taxon>
    </lineage>
</organism>
<accession>A0A1X0J6Y0</accession>